<evidence type="ECO:0000313" key="2">
    <source>
        <dbReference type="EMBL" id="PLP99410.1"/>
    </source>
</evidence>
<dbReference type="GO" id="GO:0016020">
    <property type="term" value="C:membrane"/>
    <property type="evidence" value="ECO:0007669"/>
    <property type="project" value="InterPro"/>
</dbReference>
<dbReference type="InterPro" id="IPR037293">
    <property type="entry name" value="Gal_Oxidase_central_sf"/>
</dbReference>
<sequence>MEKLRWLAILLMPLAIILTGCSNGGSDSGGSTTNALTPPAGLVERDESPIYAIGVPIVAETVSNSGGAISQCTVSPPLPPGLSLNPQNCTISGTPTGSSHAMVYTLTASNAAGSTTTRVEIEVKDVPIAPDGLDYLDRSIIYPINASITPNTPISTGGEITQYSVSPAFPAGLAIDTQTGIITGTPTAVTASAVYTVTGTNSVDSVQALLTIEVAAVAVPPVGLVYVDPLPEYIVGAPITYNEPAYSGGEVTQFSVSPALPAGLSLNTQSGVISGTPTAELAQTTFVITASNSAGSVTAQIALTVAAVQIGRWQPADAMNQGRARHTATLLIDGRVLVAGGNRKQALSSSELFDPSTNGWTRTDSLARSRQAHSATLLPDGRVLVAGGFGTGGGNALNSAELYDPATGGWSQTGSLGQQRDSHTATLLRDGRVLVAGGESQGSSQGGLASAELYDPATGTWTQTGSLAQAREQHTATLLADGRVLVAGGEAPGGVALASAELYDPATGTWSPTGSMRQARDAYAIARLTDGRVLAVGGFDGTQAIATAELYDLASGTWSTTGSLRKARDFHTATLLANGRVLVAGGTAGSDLFVSEVYDPATGSWSQVGSLEQMREQHTATLLADGRVVIAGGVGRGILSYTELFR</sequence>
<name>A0A2N5CB03_9BURK</name>
<dbReference type="Pfam" id="PF05345">
    <property type="entry name" value="He_PIG"/>
    <property type="match status" value="3"/>
</dbReference>
<evidence type="ECO:0000313" key="3">
    <source>
        <dbReference type="Proteomes" id="UP000234341"/>
    </source>
</evidence>
<dbReference type="AlphaFoldDB" id="A0A2N5CB03"/>
<dbReference type="Gene3D" id="2.60.40.10">
    <property type="entry name" value="Immunoglobulins"/>
    <property type="match status" value="3"/>
</dbReference>
<dbReference type="EMBL" id="PJRP01000007">
    <property type="protein sequence ID" value="PLP99410.1"/>
    <property type="molecule type" value="Genomic_DNA"/>
</dbReference>
<evidence type="ECO:0000256" key="1">
    <source>
        <dbReference type="SAM" id="SignalP"/>
    </source>
</evidence>
<dbReference type="GO" id="GO:0080037">
    <property type="term" value="P:negative regulation of cytokinin-activated signaling pathway"/>
    <property type="evidence" value="ECO:0007669"/>
    <property type="project" value="InterPro"/>
</dbReference>
<dbReference type="OrthoDB" id="601499at2"/>
<dbReference type="Gene3D" id="2.130.10.80">
    <property type="entry name" value="Galactose oxidase/kelch, beta-propeller"/>
    <property type="match status" value="3"/>
</dbReference>
<dbReference type="PANTHER" id="PTHR46407">
    <property type="entry name" value="OS02G0208700 PROTEIN"/>
    <property type="match status" value="1"/>
</dbReference>
<dbReference type="InterPro" id="IPR006652">
    <property type="entry name" value="Kelch_1"/>
</dbReference>
<feature type="chain" id="PRO_5014891593" description="Kelch-like protein" evidence="1">
    <location>
        <begin position="25"/>
        <end position="646"/>
    </location>
</feature>
<dbReference type="InterPro" id="IPR015919">
    <property type="entry name" value="Cadherin-like_sf"/>
</dbReference>
<dbReference type="InterPro" id="IPR044595">
    <property type="entry name" value="KMD1-4"/>
</dbReference>
<dbReference type="Pfam" id="PF01344">
    <property type="entry name" value="Kelch_1"/>
    <property type="match status" value="1"/>
</dbReference>
<accession>A0A2N5CB03</accession>
<organism evidence="2 3">
    <name type="scientific">Cupriavidus pauculus</name>
    <dbReference type="NCBI Taxonomy" id="82633"/>
    <lineage>
        <taxon>Bacteria</taxon>
        <taxon>Pseudomonadati</taxon>
        <taxon>Pseudomonadota</taxon>
        <taxon>Betaproteobacteria</taxon>
        <taxon>Burkholderiales</taxon>
        <taxon>Burkholderiaceae</taxon>
        <taxon>Cupriavidus</taxon>
    </lineage>
</organism>
<dbReference type="GO" id="GO:2000762">
    <property type="term" value="P:regulation of phenylpropanoid metabolic process"/>
    <property type="evidence" value="ECO:0007669"/>
    <property type="project" value="InterPro"/>
</dbReference>
<dbReference type="InterPro" id="IPR013783">
    <property type="entry name" value="Ig-like_fold"/>
</dbReference>
<dbReference type="PROSITE" id="PS51257">
    <property type="entry name" value="PROKAR_LIPOPROTEIN"/>
    <property type="match status" value="1"/>
</dbReference>
<reference evidence="2 3" key="1">
    <citation type="submission" date="2017-12" db="EMBL/GenBank/DDBJ databases">
        <title>Genome sequence of the active heterotrophic nitrifier-denitrifier, Cupriavidus pauculus UM1.</title>
        <authorList>
            <person name="Putonti C."/>
            <person name="Castignetti D."/>
        </authorList>
    </citation>
    <scope>NUCLEOTIDE SEQUENCE [LARGE SCALE GENOMIC DNA]</scope>
    <source>
        <strain evidence="2 3">UM1</strain>
    </source>
</reference>
<dbReference type="PANTHER" id="PTHR46407:SF3">
    <property type="entry name" value="OS02G0208700 PROTEIN"/>
    <property type="match status" value="1"/>
</dbReference>
<evidence type="ECO:0008006" key="4">
    <source>
        <dbReference type="Google" id="ProtNLM"/>
    </source>
</evidence>
<dbReference type="RefSeq" id="WP_101682556.1">
    <property type="nucleotide sequence ID" value="NZ_PJRP01000007.1"/>
</dbReference>
<dbReference type="SUPFAM" id="SSF50965">
    <property type="entry name" value="Galactose oxidase, central domain"/>
    <property type="match status" value="1"/>
</dbReference>
<dbReference type="InterPro" id="IPR015915">
    <property type="entry name" value="Kelch-typ_b-propeller"/>
</dbReference>
<dbReference type="Gene3D" id="2.120.10.80">
    <property type="entry name" value="Kelch-type beta propeller"/>
    <property type="match status" value="1"/>
</dbReference>
<keyword evidence="1" id="KW-0732">Signal</keyword>
<gene>
    <name evidence="2" type="ORF">CYJ10_16400</name>
</gene>
<proteinExistence type="predicted"/>
<protein>
    <recommendedName>
        <fullName evidence="4">Kelch-like protein</fullName>
    </recommendedName>
</protein>
<dbReference type="Pfam" id="PF24681">
    <property type="entry name" value="Kelch_KLHDC2_KLHL20_DRC7"/>
    <property type="match status" value="1"/>
</dbReference>
<dbReference type="Proteomes" id="UP000234341">
    <property type="component" value="Unassembled WGS sequence"/>
</dbReference>
<dbReference type="InterPro" id="IPR011043">
    <property type="entry name" value="Gal_Oxase/kelch_b-propeller"/>
</dbReference>
<dbReference type="SUPFAM" id="SSF49313">
    <property type="entry name" value="Cadherin-like"/>
    <property type="match status" value="3"/>
</dbReference>
<dbReference type="GO" id="GO:0005509">
    <property type="term" value="F:calcium ion binding"/>
    <property type="evidence" value="ECO:0007669"/>
    <property type="project" value="InterPro"/>
</dbReference>
<feature type="signal peptide" evidence="1">
    <location>
        <begin position="1"/>
        <end position="24"/>
    </location>
</feature>
<dbReference type="SMART" id="SM00612">
    <property type="entry name" value="Kelch"/>
    <property type="match status" value="6"/>
</dbReference>
<comment type="caution">
    <text evidence="2">The sequence shown here is derived from an EMBL/GenBank/DDBJ whole genome shotgun (WGS) entry which is preliminary data.</text>
</comment>